<dbReference type="PANTHER" id="PTHR42930:SF3">
    <property type="entry name" value="PHOSPHATE-SPECIFIC TRANSPORT SYSTEM ACCESSORY PROTEIN PHOU"/>
    <property type="match status" value="1"/>
</dbReference>
<dbReference type="AlphaFoldDB" id="A0A328FHJ3"/>
<gene>
    <name evidence="11" type="primary">phoU</name>
    <name evidence="11" type="ORF">DO021_07980</name>
    <name evidence="10" type="ORF">EYB58_02715</name>
</gene>
<dbReference type="RefSeq" id="WP_111955459.1">
    <property type="nucleotide sequence ID" value="NZ_CP036313.1"/>
</dbReference>
<dbReference type="InterPro" id="IPR038078">
    <property type="entry name" value="PhoU-like_sf"/>
</dbReference>
<comment type="function">
    <text evidence="7 8">Plays a role in the regulation of phosphate uptake.</text>
</comment>
<keyword evidence="5 8" id="KW-0963">Cytoplasm</keyword>
<organism evidence="11 12">
    <name type="scientific">Desulfobacter hydrogenophilus</name>
    <dbReference type="NCBI Taxonomy" id="2291"/>
    <lineage>
        <taxon>Bacteria</taxon>
        <taxon>Pseudomonadati</taxon>
        <taxon>Thermodesulfobacteriota</taxon>
        <taxon>Desulfobacteria</taxon>
        <taxon>Desulfobacterales</taxon>
        <taxon>Desulfobacteraceae</taxon>
        <taxon>Desulfobacter</taxon>
    </lineage>
</organism>
<dbReference type="EMBL" id="CP036313">
    <property type="protein sequence ID" value="QBH11932.1"/>
    <property type="molecule type" value="Genomic_DNA"/>
</dbReference>
<feature type="domain" description="PhoU" evidence="9">
    <location>
        <begin position="120"/>
        <end position="203"/>
    </location>
</feature>
<dbReference type="PIRSF" id="PIRSF003107">
    <property type="entry name" value="PhoU"/>
    <property type="match status" value="1"/>
</dbReference>
<dbReference type="Pfam" id="PF01895">
    <property type="entry name" value="PhoU"/>
    <property type="match status" value="2"/>
</dbReference>
<comment type="similarity">
    <text evidence="2 8">Belongs to the PhoU family.</text>
</comment>
<reference evidence="10 13" key="2">
    <citation type="submission" date="2019-02" db="EMBL/GenBank/DDBJ databases">
        <title>Complete genome sequence of Desulfobacter hydrogenophilus AcRS1.</title>
        <authorList>
            <person name="Marietou A."/>
            <person name="Lund M.B."/>
            <person name="Marshall I.P.G."/>
            <person name="Schreiber L."/>
            <person name="Jorgensen B."/>
        </authorList>
    </citation>
    <scope>NUCLEOTIDE SEQUENCE [LARGE SCALE GENOMIC DNA]</scope>
    <source>
        <strain evidence="10 13">AcRS1</strain>
    </source>
</reference>
<evidence type="ECO:0000256" key="1">
    <source>
        <dbReference type="ARBA" id="ARBA00004496"/>
    </source>
</evidence>
<dbReference type="EMBL" id="QLNI01000013">
    <property type="protein sequence ID" value="RAM02573.1"/>
    <property type="molecule type" value="Genomic_DNA"/>
</dbReference>
<evidence type="ECO:0000256" key="4">
    <source>
        <dbReference type="ARBA" id="ARBA00022448"/>
    </source>
</evidence>
<dbReference type="Proteomes" id="UP000293902">
    <property type="component" value="Chromosome"/>
</dbReference>
<dbReference type="GO" id="GO:0005737">
    <property type="term" value="C:cytoplasm"/>
    <property type="evidence" value="ECO:0007669"/>
    <property type="project" value="UniProtKB-SubCell"/>
</dbReference>
<evidence type="ECO:0000313" key="10">
    <source>
        <dbReference type="EMBL" id="QBH11932.1"/>
    </source>
</evidence>
<name>A0A328FHJ3_9BACT</name>
<dbReference type="FunFam" id="1.20.58.220:FF:000004">
    <property type="entry name" value="Phosphate-specific transport system accessory protein PhoU"/>
    <property type="match status" value="1"/>
</dbReference>
<dbReference type="InterPro" id="IPR028366">
    <property type="entry name" value="PhoU"/>
</dbReference>
<dbReference type="Proteomes" id="UP000248798">
    <property type="component" value="Unassembled WGS sequence"/>
</dbReference>
<dbReference type="PANTHER" id="PTHR42930">
    <property type="entry name" value="PHOSPHATE-SPECIFIC TRANSPORT SYSTEM ACCESSORY PROTEIN PHOU"/>
    <property type="match status" value="1"/>
</dbReference>
<dbReference type="NCBIfam" id="TIGR02135">
    <property type="entry name" value="phoU_full"/>
    <property type="match status" value="1"/>
</dbReference>
<dbReference type="GO" id="GO:0030643">
    <property type="term" value="P:intracellular phosphate ion homeostasis"/>
    <property type="evidence" value="ECO:0007669"/>
    <property type="project" value="InterPro"/>
</dbReference>
<evidence type="ECO:0000256" key="6">
    <source>
        <dbReference type="ARBA" id="ARBA00022592"/>
    </source>
</evidence>
<dbReference type="GO" id="GO:0006817">
    <property type="term" value="P:phosphate ion transport"/>
    <property type="evidence" value="ECO:0007669"/>
    <property type="project" value="UniProtKB-KW"/>
</dbReference>
<keyword evidence="6 8" id="KW-0592">Phosphate transport</keyword>
<dbReference type="InterPro" id="IPR026022">
    <property type="entry name" value="PhoU_dom"/>
</dbReference>
<evidence type="ECO:0000256" key="7">
    <source>
        <dbReference type="ARBA" id="ARBA00056181"/>
    </source>
</evidence>
<evidence type="ECO:0000256" key="5">
    <source>
        <dbReference type="ARBA" id="ARBA00022490"/>
    </source>
</evidence>
<comment type="subunit">
    <text evidence="3 8">Homodimer.</text>
</comment>
<keyword evidence="13" id="KW-1185">Reference proteome</keyword>
<feature type="domain" description="PhoU" evidence="9">
    <location>
        <begin position="16"/>
        <end position="103"/>
    </location>
</feature>
<sequence>MTNPLTRAMHKIKKEILSLGAMVEDRFKKTIYAVKTNDLAQAIQIIETDYLVDAQEVEVEEECLKTLALYHPVATDLRLITAVIKINNDLERIADYAANIARRFKISGRNSNSFQYDYTAMAEQAAKMLKLSLDALVSLDGNLAYKVREMDEEVNTMRNEAYNVMKDAIRKNPEKVEEIINMYLISRHIERVGDHTKNIAEEVIYLIEGEIIRHS</sequence>
<evidence type="ECO:0000313" key="12">
    <source>
        <dbReference type="Proteomes" id="UP000248798"/>
    </source>
</evidence>
<evidence type="ECO:0000259" key="9">
    <source>
        <dbReference type="Pfam" id="PF01895"/>
    </source>
</evidence>
<reference evidence="11 12" key="1">
    <citation type="submission" date="2018-06" db="EMBL/GenBank/DDBJ databases">
        <title>Complete Genome Sequence of Desulfobacter hydrogenophilus (DSM3380).</title>
        <authorList>
            <person name="Marietou A."/>
            <person name="Schreiber L."/>
            <person name="Marshall I."/>
            <person name="Jorgensen B."/>
        </authorList>
    </citation>
    <scope>NUCLEOTIDE SEQUENCE [LARGE SCALE GENOMIC DNA]</scope>
    <source>
        <strain evidence="11 12">DSM 3380</strain>
    </source>
</reference>
<dbReference type="OrthoDB" id="9814256at2"/>
<protein>
    <recommendedName>
        <fullName evidence="8">Phosphate-specific transport system accessory protein PhoU</fullName>
    </recommendedName>
</protein>
<comment type="subcellular location">
    <subcellularLocation>
        <location evidence="1 8">Cytoplasm</location>
    </subcellularLocation>
</comment>
<proteinExistence type="inferred from homology"/>
<dbReference type="Gene3D" id="1.20.58.220">
    <property type="entry name" value="Phosphate transport system protein phou homolog 2, domain 2"/>
    <property type="match status" value="1"/>
</dbReference>
<accession>A0A328FHJ3</accession>
<evidence type="ECO:0000256" key="8">
    <source>
        <dbReference type="PIRNR" id="PIRNR003107"/>
    </source>
</evidence>
<keyword evidence="4 8" id="KW-0813">Transport</keyword>
<evidence type="ECO:0000256" key="2">
    <source>
        <dbReference type="ARBA" id="ARBA00008107"/>
    </source>
</evidence>
<dbReference type="GO" id="GO:0045936">
    <property type="term" value="P:negative regulation of phosphate metabolic process"/>
    <property type="evidence" value="ECO:0007669"/>
    <property type="project" value="InterPro"/>
</dbReference>
<evidence type="ECO:0000313" key="13">
    <source>
        <dbReference type="Proteomes" id="UP000293902"/>
    </source>
</evidence>
<evidence type="ECO:0000256" key="3">
    <source>
        <dbReference type="ARBA" id="ARBA00011738"/>
    </source>
</evidence>
<dbReference type="SUPFAM" id="SSF109755">
    <property type="entry name" value="PhoU-like"/>
    <property type="match status" value="1"/>
</dbReference>
<evidence type="ECO:0000313" key="11">
    <source>
        <dbReference type="EMBL" id="RAM02573.1"/>
    </source>
</evidence>